<evidence type="ECO:0000313" key="3">
    <source>
        <dbReference type="Proteomes" id="UP000324222"/>
    </source>
</evidence>
<sequence length="158" mass="17456">MKRAVRSPSDPGSVFRDDFRLPERGAKAVVGRRQPEQRHDEVEGEGLPLMLPPPAVAPSRYLPRSNTRSKPNSVCLKAAVRSEARLGRLGYSASRAAPKAGEAGAGQTRPVGRSRFIYAAGTPKAEPSPTPQPPHAHRDQKQRSFFLWTDNRRARRKV</sequence>
<organism evidence="2 3">
    <name type="scientific">Portunus trituberculatus</name>
    <name type="common">Swimming crab</name>
    <name type="synonym">Neptunus trituberculatus</name>
    <dbReference type="NCBI Taxonomy" id="210409"/>
    <lineage>
        <taxon>Eukaryota</taxon>
        <taxon>Metazoa</taxon>
        <taxon>Ecdysozoa</taxon>
        <taxon>Arthropoda</taxon>
        <taxon>Crustacea</taxon>
        <taxon>Multicrustacea</taxon>
        <taxon>Malacostraca</taxon>
        <taxon>Eumalacostraca</taxon>
        <taxon>Eucarida</taxon>
        <taxon>Decapoda</taxon>
        <taxon>Pleocyemata</taxon>
        <taxon>Brachyura</taxon>
        <taxon>Eubrachyura</taxon>
        <taxon>Portunoidea</taxon>
        <taxon>Portunidae</taxon>
        <taxon>Portuninae</taxon>
        <taxon>Portunus</taxon>
    </lineage>
</organism>
<evidence type="ECO:0000313" key="2">
    <source>
        <dbReference type="EMBL" id="MPC30826.1"/>
    </source>
</evidence>
<dbReference type="Proteomes" id="UP000324222">
    <property type="component" value="Unassembled WGS sequence"/>
</dbReference>
<keyword evidence="3" id="KW-1185">Reference proteome</keyword>
<reference evidence="2 3" key="1">
    <citation type="submission" date="2019-05" db="EMBL/GenBank/DDBJ databases">
        <title>Another draft genome of Portunus trituberculatus and its Hox gene families provides insights of decapod evolution.</title>
        <authorList>
            <person name="Jeong J.-H."/>
            <person name="Song I."/>
            <person name="Kim S."/>
            <person name="Choi T."/>
            <person name="Kim D."/>
            <person name="Ryu S."/>
            <person name="Kim W."/>
        </authorList>
    </citation>
    <scope>NUCLEOTIDE SEQUENCE [LARGE SCALE GENOMIC DNA]</scope>
    <source>
        <tissue evidence="2">Muscle</tissue>
    </source>
</reference>
<feature type="region of interest" description="Disordered" evidence="1">
    <location>
        <begin position="93"/>
        <end position="158"/>
    </location>
</feature>
<comment type="caution">
    <text evidence="2">The sequence shown here is derived from an EMBL/GenBank/DDBJ whole genome shotgun (WGS) entry which is preliminary data.</text>
</comment>
<proteinExistence type="predicted"/>
<dbReference type="EMBL" id="VSRR010002325">
    <property type="protein sequence ID" value="MPC30826.1"/>
    <property type="molecule type" value="Genomic_DNA"/>
</dbReference>
<gene>
    <name evidence="2" type="ORF">E2C01_024095</name>
</gene>
<name>A0A5B7EC91_PORTR</name>
<feature type="region of interest" description="Disordered" evidence="1">
    <location>
        <begin position="28"/>
        <end position="72"/>
    </location>
</feature>
<dbReference type="AlphaFoldDB" id="A0A5B7EC91"/>
<accession>A0A5B7EC91</accession>
<protein>
    <submittedName>
        <fullName evidence="2">Uncharacterized protein</fullName>
    </submittedName>
</protein>
<evidence type="ECO:0000256" key="1">
    <source>
        <dbReference type="SAM" id="MobiDB-lite"/>
    </source>
</evidence>